<dbReference type="Gene3D" id="2.30.30.830">
    <property type="match status" value="1"/>
</dbReference>
<proteinExistence type="predicted"/>
<name>A0ABY5TNI6_9GAMM</name>
<gene>
    <name evidence="12" type="ORF">NYF23_13020</name>
</gene>
<evidence type="ECO:0000313" key="12">
    <source>
        <dbReference type="EMBL" id="UVW34920.1"/>
    </source>
</evidence>
<dbReference type="InterPro" id="IPR024961">
    <property type="entry name" value="T2SS_GspC_N"/>
</dbReference>
<keyword evidence="8 10" id="KW-0472">Membrane</keyword>
<keyword evidence="6" id="KW-0653">Protein transport</keyword>
<keyword evidence="5 10" id="KW-0812">Transmembrane</keyword>
<feature type="domain" description="Type II secretion system protein GspC N-terminal" evidence="11">
    <location>
        <begin position="53"/>
        <end position="156"/>
    </location>
</feature>
<evidence type="ECO:0000256" key="6">
    <source>
        <dbReference type="ARBA" id="ARBA00022927"/>
    </source>
</evidence>
<evidence type="ECO:0000259" key="11">
    <source>
        <dbReference type="Pfam" id="PF11356"/>
    </source>
</evidence>
<evidence type="ECO:0000256" key="3">
    <source>
        <dbReference type="ARBA" id="ARBA00022475"/>
    </source>
</evidence>
<accession>A0ABY5TNI6</accession>
<organism evidence="12 13">
    <name type="scientific">SAR92 clade bacterium H455</name>
    <dbReference type="NCBI Taxonomy" id="2974818"/>
    <lineage>
        <taxon>Bacteria</taxon>
        <taxon>Pseudomonadati</taxon>
        <taxon>Pseudomonadota</taxon>
        <taxon>Gammaproteobacteria</taxon>
        <taxon>Cellvibrionales</taxon>
        <taxon>Porticoccaceae</taxon>
        <taxon>SAR92 clade</taxon>
    </lineage>
</organism>
<comment type="subcellular location">
    <subcellularLocation>
        <location evidence="1">Cell inner membrane</location>
    </subcellularLocation>
</comment>
<dbReference type="SUPFAM" id="SSF50156">
    <property type="entry name" value="PDZ domain-like"/>
    <property type="match status" value="1"/>
</dbReference>
<dbReference type="Proteomes" id="UP001059934">
    <property type="component" value="Chromosome"/>
</dbReference>
<evidence type="ECO:0000256" key="9">
    <source>
        <dbReference type="SAM" id="MobiDB-lite"/>
    </source>
</evidence>
<evidence type="ECO:0000256" key="1">
    <source>
        <dbReference type="ARBA" id="ARBA00004533"/>
    </source>
</evidence>
<evidence type="ECO:0000256" key="4">
    <source>
        <dbReference type="ARBA" id="ARBA00022519"/>
    </source>
</evidence>
<keyword evidence="2" id="KW-0813">Transport</keyword>
<evidence type="ECO:0000256" key="7">
    <source>
        <dbReference type="ARBA" id="ARBA00022989"/>
    </source>
</evidence>
<dbReference type="InterPro" id="IPR036034">
    <property type="entry name" value="PDZ_sf"/>
</dbReference>
<keyword evidence="7 10" id="KW-1133">Transmembrane helix</keyword>
<evidence type="ECO:0000256" key="2">
    <source>
        <dbReference type="ARBA" id="ARBA00022448"/>
    </source>
</evidence>
<evidence type="ECO:0000256" key="8">
    <source>
        <dbReference type="ARBA" id="ARBA00023136"/>
    </source>
</evidence>
<sequence>MSTNRARIQAYLQRSISGSPIQKLLLLGNVLLAALVFALLVAIALLFVEGKPAAKAISRTSTPVEASLRWNWFSGVAAAAPIVEADSSNLVDANVNATLLGVMLSESTSSATISFNGRPEQVYHIGDKLGSSVVIEQIQAFRIIVEQNGAKRQITLKKPENVMQTEQAPDIDSTSDNQPGDDGFSMANMFGALPVKVDNYGSGFKLNKLSDEMKMLADIEDGDVVVDIDGIGVQALMSDPAGWIKYSGQTSLPVTVIRNGEEVVVYVNAASLSAKMLPKFGLN</sequence>
<evidence type="ECO:0000313" key="13">
    <source>
        <dbReference type="Proteomes" id="UP001059934"/>
    </source>
</evidence>
<feature type="region of interest" description="Disordered" evidence="9">
    <location>
        <begin position="158"/>
        <end position="182"/>
    </location>
</feature>
<keyword evidence="3" id="KW-1003">Cell membrane</keyword>
<reference evidence="12" key="1">
    <citation type="submission" date="2022-08" db="EMBL/GenBank/DDBJ databases">
        <title>Catabolic pathway analysis in culturable SAR92 clade bacteria reveals their overlooked roles in DMSP degradation in coastal seas.</title>
        <authorList>
            <person name="He X."/>
            <person name="Zhang X."/>
            <person name="Zhang Y."/>
        </authorList>
    </citation>
    <scope>NUCLEOTIDE SEQUENCE</scope>
    <source>
        <strain evidence="12">H455</strain>
    </source>
</reference>
<feature type="transmembrane region" description="Helical" evidence="10">
    <location>
        <begin position="24"/>
        <end position="48"/>
    </location>
</feature>
<dbReference type="Pfam" id="PF11356">
    <property type="entry name" value="T2SSC"/>
    <property type="match status" value="1"/>
</dbReference>
<keyword evidence="13" id="KW-1185">Reference proteome</keyword>
<keyword evidence="4" id="KW-0997">Cell inner membrane</keyword>
<protein>
    <recommendedName>
        <fullName evidence="11">Type II secretion system protein GspC N-terminal domain-containing protein</fullName>
    </recommendedName>
</protein>
<feature type="compositionally biased region" description="Polar residues" evidence="9">
    <location>
        <begin position="162"/>
        <end position="178"/>
    </location>
</feature>
<dbReference type="Gene3D" id="2.30.42.10">
    <property type="match status" value="1"/>
</dbReference>
<evidence type="ECO:0000256" key="10">
    <source>
        <dbReference type="SAM" id="Phobius"/>
    </source>
</evidence>
<evidence type="ECO:0000256" key="5">
    <source>
        <dbReference type="ARBA" id="ARBA00022692"/>
    </source>
</evidence>
<dbReference type="EMBL" id="CP103416">
    <property type="protein sequence ID" value="UVW34920.1"/>
    <property type="molecule type" value="Genomic_DNA"/>
</dbReference>